<accession>A0A7S2AMY4</accession>
<organism evidence="1">
    <name type="scientific">Octactis speculum</name>
    <dbReference type="NCBI Taxonomy" id="3111310"/>
    <lineage>
        <taxon>Eukaryota</taxon>
        <taxon>Sar</taxon>
        <taxon>Stramenopiles</taxon>
        <taxon>Ochrophyta</taxon>
        <taxon>Dictyochophyceae</taxon>
        <taxon>Dictyochales</taxon>
        <taxon>Dictyochaceae</taxon>
        <taxon>Octactis</taxon>
    </lineage>
</organism>
<sequence>MVSYIPRSAASLDSPIWPSKIEASNLISGSLFRPGDAHFSHRGQGGFAADFRALGGYIPSYQLASIEILFELFEDREQEKKNKYLMICERNQVSFMPCVIECCWRDGLFST</sequence>
<name>A0A7S2AMY4_9STRA</name>
<dbReference type="EMBL" id="HBGS01003222">
    <property type="protein sequence ID" value="CAD9372725.1"/>
    <property type="molecule type" value="Transcribed_RNA"/>
</dbReference>
<reference evidence="1" key="1">
    <citation type="submission" date="2021-01" db="EMBL/GenBank/DDBJ databases">
        <authorList>
            <person name="Corre E."/>
            <person name="Pelletier E."/>
            <person name="Niang G."/>
            <person name="Scheremetjew M."/>
            <person name="Finn R."/>
            <person name="Kale V."/>
            <person name="Holt S."/>
            <person name="Cochrane G."/>
            <person name="Meng A."/>
            <person name="Brown T."/>
            <person name="Cohen L."/>
        </authorList>
    </citation>
    <scope>NUCLEOTIDE SEQUENCE</scope>
    <source>
        <strain evidence="1">CCMP1381</strain>
    </source>
</reference>
<protein>
    <submittedName>
        <fullName evidence="1">Uncharacterized protein</fullName>
    </submittedName>
</protein>
<gene>
    <name evidence="1" type="ORF">DSPE1174_LOCUS1645</name>
</gene>
<dbReference type="AlphaFoldDB" id="A0A7S2AMY4"/>
<proteinExistence type="predicted"/>
<evidence type="ECO:0000313" key="1">
    <source>
        <dbReference type="EMBL" id="CAD9372725.1"/>
    </source>
</evidence>